<comment type="caution">
    <text evidence="13">The sequence shown here is derived from an EMBL/GenBank/DDBJ whole genome shotgun (WGS) entry which is preliminary data.</text>
</comment>
<dbReference type="PROSITE" id="PS51318">
    <property type="entry name" value="TAT"/>
    <property type="match status" value="1"/>
</dbReference>
<comment type="similarity">
    <text evidence="3">Belongs to the NMT1/THI5 family.</text>
</comment>
<dbReference type="STRING" id="1449350.OCH239_19960"/>
<evidence type="ECO:0000259" key="12">
    <source>
        <dbReference type="Pfam" id="PF09084"/>
    </source>
</evidence>
<keyword evidence="5" id="KW-0808">Transferase</keyword>
<dbReference type="RefSeq" id="WP_037261366.1">
    <property type="nucleotide sequence ID" value="NZ_JALZ01000007.1"/>
</dbReference>
<evidence type="ECO:0000256" key="7">
    <source>
        <dbReference type="ARBA" id="ARBA00022898"/>
    </source>
</evidence>
<accession>X7EGM3</accession>
<dbReference type="SUPFAM" id="SSF53850">
    <property type="entry name" value="Periplasmic binding protein-like II"/>
    <property type="match status" value="1"/>
</dbReference>
<dbReference type="GO" id="GO:0009228">
    <property type="term" value="P:thiamine biosynthetic process"/>
    <property type="evidence" value="ECO:0007669"/>
    <property type="project" value="UniProtKB-KW"/>
</dbReference>
<organism evidence="13 14">
    <name type="scientific">Roseivivax halodurans JCM 10272</name>
    <dbReference type="NCBI Taxonomy" id="1449350"/>
    <lineage>
        <taxon>Bacteria</taxon>
        <taxon>Pseudomonadati</taxon>
        <taxon>Pseudomonadota</taxon>
        <taxon>Alphaproteobacteria</taxon>
        <taxon>Rhodobacterales</taxon>
        <taxon>Roseobacteraceae</taxon>
        <taxon>Roseivivax</taxon>
    </lineage>
</organism>
<evidence type="ECO:0000313" key="13">
    <source>
        <dbReference type="EMBL" id="ETX15072.1"/>
    </source>
</evidence>
<evidence type="ECO:0000256" key="2">
    <source>
        <dbReference type="ARBA" id="ARBA00004948"/>
    </source>
</evidence>
<keyword evidence="7" id="KW-0663">Pyridoxal phosphate</keyword>
<evidence type="ECO:0000313" key="14">
    <source>
        <dbReference type="Proteomes" id="UP000022447"/>
    </source>
</evidence>
<dbReference type="PATRIC" id="fig|1449350.3.peg.1898"/>
<dbReference type="eggNOG" id="COG0715">
    <property type="taxonomic scope" value="Bacteria"/>
</dbReference>
<dbReference type="InterPro" id="IPR015168">
    <property type="entry name" value="SsuA/THI5"/>
</dbReference>
<dbReference type="GO" id="GO:0016740">
    <property type="term" value="F:transferase activity"/>
    <property type="evidence" value="ECO:0007669"/>
    <property type="project" value="UniProtKB-KW"/>
</dbReference>
<evidence type="ECO:0000256" key="5">
    <source>
        <dbReference type="ARBA" id="ARBA00022679"/>
    </source>
</evidence>
<keyword evidence="6" id="KW-0479">Metal-binding</keyword>
<feature type="domain" description="SsuA/THI5-like" evidence="12">
    <location>
        <begin position="57"/>
        <end position="262"/>
    </location>
</feature>
<comment type="pathway">
    <text evidence="2">Cofactor biosynthesis; thiamine diphosphate biosynthesis.</text>
</comment>
<dbReference type="PANTHER" id="PTHR31528:SF1">
    <property type="entry name" value="4-AMINO-5-HYDROXYMETHYL-2-METHYLPYRIMIDINE PHOSPHATE SYNTHASE THI11-RELATED"/>
    <property type="match status" value="1"/>
</dbReference>
<keyword evidence="9" id="KW-0408">Iron</keyword>
<dbReference type="InterPro" id="IPR006311">
    <property type="entry name" value="TAT_signal"/>
</dbReference>
<evidence type="ECO:0000256" key="10">
    <source>
        <dbReference type="ARBA" id="ARBA00033171"/>
    </source>
</evidence>
<keyword evidence="8" id="KW-0784">Thiamine biosynthesis</keyword>
<dbReference type="InterPro" id="IPR027939">
    <property type="entry name" value="NMT1/THI5"/>
</dbReference>
<reference evidence="13 14" key="1">
    <citation type="submission" date="2014-01" db="EMBL/GenBank/DDBJ databases">
        <title>Roseivivax halodurans JCM 10272 Genome Sequencing.</title>
        <authorList>
            <person name="Lai Q."/>
            <person name="Li G."/>
            <person name="Shao Z."/>
        </authorList>
    </citation>
    <scope>NUCLEOTIDE SEQUENCE [LARGE SCALE GENOMIC DNA]</scope>
    <source>
        <strain evidence="13 14">JCM 10272</strain>
    </source>
</reference>
<dbReference type="Gene3D" id="3.40.190.10">
    <property type="entry name" value="Periplasmic binding protein-like II"/>
    <property type="match status" value="2"/>
</dbReference>
<dbReference type="AlphaFoldDB" id="X7EGM3"/>
<keyword evidence="14" id="KW-1185">Reference proteome</keyword>
<protein>
    <recommendedName>
        <fullName evidence="10">Thiamine pyrimidine synthase</fullName>
    </recommendedName>
</protein>
<evidence type="ECO:0000256" key="6">
    <source>
        <dbReference type="ARBA" id="ARBA00022723"/>
    </source>
</evidence>
<dbReference type="PANTHER" id="PTHR31528">
    <property type="entry name" value="4-AMINO-5-HYDROXYMETHYL-2-METHYLPYRIMIDINE PHOSPHATE SYNTHASE THI11-RELATED"/>
    <property type="match status" value="1"/>
</dbReference>
<sequence length="347" mass="36830">MNSATATELTRRSMLKSLGAAAGLGLGGNVLGVGRASAQGLTTVTLQLGWLASNGILGEVAAAEQGFFEEEGLELEITPGGPNVDGVASVASGRASLGSISSSPSLMLARSQGLPIKCIAAGYQQHPFTYFSLEKNPVREPQDLIGKTVATNGTARILLQALLAANDIPENEVEVLVMGSDMSPLLTGQADVVTGWKTNTSALEVLGEERVDMTLWDAGIKLYANPYYVTDTSLAESPEMVAGALRAIARGWGWVRDNPEAAVEILVSRYPNLDKEAELKTVDMVVDYSFNEATAEHGWGTMTRENWQAQLDAYDQLGQFEGEAPSVDDVMTLSVLEETASARPTYG</sequence>
<dbReference type="EMBL" id="JALZ01000007">
    <property type="protein sequence ID" value="ETX15072.1"/>
    <property type="molecule type" value="Genomic_DNA"/>
</dbReference>
<comment type="function">
    <text evidence="1">Responsible for the formation of the pyrimidine heterocycle in the thiamine biosynthesis pathway. Catalyzes the formation of hydroxymethylpyrimidine phosphate (HMP-P) from histidine and pyridoxal phosphate (PLP). The protein uses PLP and the active site histidine to form HMP-P, generating an inactive enzyme. The enzyme can only undergo a single turnover, which suggests it is a suicide enzyme.</text>
</comment>
<evidence type="ECO:0000256" key="8">
    <source>
        <dbReference type="ARBA" id="ARBA00022977"/>
    </source>
</evidence>
<evidence type="ECO:0000256" key="9">
    <source>
        <dbReference type="ARBA" id="ARBA00023004"/>
    </source>
</evidence>
<dbReference type="Proteomes" id="UP000022447">
    <property type="component" value="Unassembled WGS sequence"/>
</dbReference>
<gene>
    <name evidence="13" type="ORF">OCH239_19960</name>
</gene>
<evidence type="ECO:0000256" key="4">
    <source>
        <dbReference type="ARBA" id="ARBA00011738"/>
    </source>
</evidence>
<comment type="catalytic activity">
    <reaction evidence="11">
        <text>N(6)-(pyridoxal phosphate)-L-lysyl-[4-amino-5-hydroxymethyl-2-methylpyrimidine phosphate synthase] + L-histidyl-[4-amino-5-hydroxymethyl-2-methylpyrimidine phosphate synthase] + 2 Fe(3+) + 4 H2O = L-lysyl-[4-amino-5-hydroxymethyl-2-methylpyrimidine phosphate synthase] + (2S)-2-amino-5-hydroxy-4-oxopentanoyl-[4-amino-5-hydroxymethyl-2-methylpyrimidine phosphate synthase] + 4-amino-2-methyl-5-(phosphooxymethyl)pyrimidine + 3-oxopropanoate + 2 Fe(2+) + 2 H(+)</text>
        <dbReference type="Rhea" id="RHEA:65756"/>
        <dbReference type="Rhea" id="RHEA-COMP:16892"/>
        <dbReference type="Rhea" id="RHEA-COMP:16893"/>
        <dbReference type="Rhea" id="RHEA-COMP:16894"/>
        <dbReference type="Rhea" id="RHEA-COMP:16895"/>
        <dbReference type="ChEBI" id="CHEBI:15377"/>
        <dbReference type="ChEBI" id="CHEBI:15378"/>
        <dbReference type="ChEBI" id="CHEBI:29033"/>
        <dbReference type="ChEBI" id="CHEBI:29034"/>
        <dbReference type="ChEBI" id="CHEBI:29969"/>
        <dbReference type="ChEBI" id="CHEBI:29979"/>
        <dbReference type="ChEBI" id="CHEBI:33190"/>
        <dbReference type="ChEBI" id="CHEBI:58354"/>
        <dbReference type="ChEBI" id="CHEBI:143915"/>
        <dbReference type="ChEBI" id="CHEBI:157692"/>
    </reaction>
    <physiologicalReaction direction="left-to-right" evidence="11">
        <dbReference type="Rhea" id="RHEA:65757"/>
    </physiologicalReaction>
</comment>
<evidence type="ECO:0000256" key="1">
    <source>
        <dbReference type="ARBA" id="ARBA00003469"/>
    </source>
</evidence>
<name>X7EGM3_9RHOB</name>
<dbReference type="Pfam" id="PF09084">
    <property type="entry name" value="NMT1"/>
    <property type="match status" value="1"/>
</dbReference>
<dbReference type="OrthoDB" id="5372616at2"/>
<dbReference type="GO" id="GO:0046872">
    <property type="term" value="F:metal ion binding"/>
    <property type="evidence" value="ECO:0007669"/>
    <property type="project" value="UniProtKB-KW"/>
</dbReference>
<proteinExistence type="inferred from homology"/>
<comment type="subunit">
    <text evidence="4">Homodimer.</text>
</comment>
<evidence type="ECO:0000256" key="3">
    <source>
        <dbReference type="ARBA" id="ARBA00009406"/>
    </source>
</evidence>
<evidence type="ECO:0000256" key="11">
    <source>
        <dbReference type="ARBA" id="ARBA00048179"/>
    </source>
</evidence>